<dbReference type="OrthoDB" id="1149894at2"/>
<accession>A0A239A0J4</accession>
<dbReference type="Proteomes" id="UP000198379">
    <property type="component" value="Unassembled WGS sequence"/>
</dbReference>
<reference evidence="1 2" key="1">
    <citation type="submission" date="2017-06" db="EMBL/GenBank/DDBJ databases">
        <authorList>
            <person name="Kim H.J."/>
            <person name="Triplett B.A."/>
        </authorList>
    </citation>
    <scope>NUCLEOTIDE SEQUENCE [LARGE SCALE GENOMIC DNA]</scope>
    <source>
        <strain evidence="1 2">DSM 25597</strain>
    </source>
</reference>
<evidence type="ECO:0000313" key="2">
    <source>
        <dbReference type="Proteomes" id="UP000198379"/>
    </source>
</evidence>
<dbReference type="RefSeq" id="WP_089371855.1">
    <property type="nucleotide sequence ID" value="NZ_BMEP01000007.1"/>
</dbReference>
<protein>
    <submittedName>
        <fullName evidence="1">Uncharacterized protein</fullName>
    </submittedName>
</protein>
<proteinExistence type="predicted"/>
<dbReference type="EMBL" id="FZNY01000004">
    <property type="protein sequence ID" value="SNR88423.1"/>
    <property type="molecule type" value="Genomic_DNA"/>
</dbReference>
<name>A0A239A0J4_9FLAO</name>
<dbReference type="AlphaFoldDB" id="A0A239A0J4"/>
<evidence type="ECO:0000313" key="1">
    <source>
        <dbReference type="EMBL" id="SNR88423.1"/>
    </source>
</evidence>
<keyword evidence="2" id="KW-1185">Reference proteome</keyword>
<sequence>METAIYIKTELWNQLIQYHIKEGWKVTYRYDNFDVGIDFDLVILEKNGEEILFGWDNWVEGELQCATHRMTEIEKQFDQKFNKGTPENLKPEIIAQNRKWQLERKLNSKNILHRVKMFFGLGN</sequence>
<organism evidence="1 2">
    <name type="scientific">Dokdonia pacifica</name>
    <dbReference type="NCBI Taxonomy" id="1627892"/>
    <lineage>
        <taxon>Bacteria</taxon>
        <taxon>Pseudomonadati</taxon>
        <taxon>Bacteroidota</taxon>
        <taxon>Flavobacteriia</taxon>
        <taxon>Flavobacteriales</taxon>
        <taxon>Flavobacteriaceae</taxon>
        <taxon>Dokdonia</taxon>
    </lineage>
</organism>
<gene>
    <name evidence="1" type="ORF">SAMN06265376_10429</name>
</gene>